<organism evidence="1">
    <name type="scientific">Thermorudis sp</name>
    <dbReference type="NCBI Taxonomy" id="1969470"/>
    <lineage>
        <taxon>Bacteria</taxon>
        <taxon>Pseudomonadati</taxon>
        <taxon>Thermomicrobiota</taxon>
        <taxon>Thermomicrobia</taxon>
        <taxon>Thermomicrobia incertae sedis</taxon>
        <taxon>Thermorudis</taxon>
    </lineage>
</organism>
<reference evidence="1" key="1">
    <citation type="journal article" date="2020" name="mSystems">
        <title>Genome- and Community-Level Interaction Insights into Carbon Utilization and Element Cycling Functions of Hydrothermarchaeota in Hydrothermal Sediment.</title>
        <authorList>
            <person name="Zhou Z."/>
            <person name="Liu Y."/>
            <person name="Xu W."/>
            <person name="Pan J."/>
            <person name="Luo Z.H."/>
            <person name="Li M."/>
        </authorList>
    </citation>
    <scope>NUCLEOTIDE SEQUENCE [LARGE SCALE GENOMIC DNA]</scope>
    <source>
        <strain evidence="1">SpSt-192</strain>
    </source>
</reference>
<gene>
    <name evidence="1" type="ORF">ENP13_04480</name>
</gene>
<sequence length="86" mass="9610">MDWNPLLSDLIVESYLAERRERAAWGRWLRFVEANDHSPLQQDARHAGSLRRKLGEALVRLGGWIAGQPSSCGLAPELSSPCYSSC</sequence>
<name>A0A7C2WAU0_9BACT</name>
<dbReference type="AlphaFoldDB" id="A0A7C2WAU0"/>
<comment type="caution">
    <text evidence="1">The sequence shown here is derived from an EMBL/GenBank/DDBJ whole genome shotgun (WGS) entry which is preliminary data.</text>
</comment>
<evidence type="ECO:0000313" key="1">
    <source>
        <dbReference type="EMBL" id="HEX70483.1"/>
    </source>
</evidence>
<proteinExistence type="predicted"/>
<dbReference type="EMBL" id="DSID01000350">
    <property type="protein sequence ID" value="HEX70483.1"/>
    <property type="molecule type" value="Genomic_DNA"/>
</dbReference>
<protein>
    <submittedName>
        <fullName evidence="1">Uncharacterized protein</fullName>
    </submittedName>
</protein>
<accession>A0A7C2WAU0</accession>